<reference evidence="3 4" key="1">
    <citation type="submission" date="2019-02" db="EMBL/GenBank/DDBJ databases">
        <title>Deep-cultivation of Planctomycetes and their phenomic and genomic characterization uncovers novel biology.</title>
        <authorList>
            <person name="Wiegand S."/>
            <person name="Jogler M."/>
            <person name="Boedeker C."/>
            <person name="Pinto D."/>
            <person name="Vollmers J."/>
            <person name="Rivas-Marin E."/>
            <person name="Kohn T."/>
            <person name="Peeters S.H."/>
            <person name="Heuer A."/>
            <person name="Rast P."/>
            <person name="Oberbeckmann S."/>
            <person name="Bunk B."/>
            <person name="Jeske O."/>
            <person name="Meyerdierks A."/>
            <person name="Storesund J.E."/>
            <person name="Kallscheuer N."/>
            <person name="Luecker S."/>
            <person name="Lage O.M."/>
            <person name="Pohl T."/>
            <person name="Merkel B.J."/>
            <person name="Hornburger P."/>
            <person name="Mueller R.-W."/>
            <person name="Bruemmer F."/>
            <person name="Labrenz M."/>
            <person name="Spormann A.M."/>
            <person name="Op Den Camp H."/>
            <person name="Overmann J."/>
            <person name="Amann R."/>
            <person name="Jetten M.S.M."/>
            <person name="Mascher T."/>
            <person name="Medema M.H."/>
            <person name="Devos D.P."/>
            <person name="Kaster A.-K."/>
            <person name="Ovreas L."/>
            <person name="Rohde M."/>
            <person name="Galperin M.Y."/>
            <person name="Jogler C."/>
        </authorList>
    </citation>
    <scope>NUCLEOTIDE SEQUENCE [LARGE SCALE GENOMIC DNA]</scope>
    <source>
        <strain evidence="3 4">Q31b</strain>
    </source>
</reference>
<feature type="transmembrane region" description="Helical" evidence="2">
    <location>
        <begin position="273"/>
        <end position="306"/>
    </location>
</feature>
<keyword evidence="4" id="KW-1185">Reference proteome</keyword>
<sequence>MNNVTNASSENKSETMASSGDKVHAGHELETGILNRVREWIDVFAWLRLIRTLRLAGSPPMILIGITTLLVWWVGQHWILGEKLTLVAIDGKAASVVSASQDSMMTTMQFVRLMNATTVLNPSIQDARVFRQFGSILWTIFIWSPSALIFLRQGAQLTAGRSMMNLRDVNQLAILRAPASWLTAIVPLVCVLSMGLIILLIGWITKQAPTSTWLLMPSALLIVLIGLPCGILAFGATIAVPLAWSALANEKDPDALDSLSRGYEYLYRRPFHLLIHALVAFVLLLVVTFLATGVVSAAGMVTFSILGWAAAPHALADLIGRILAIIPMATCFAFSWALIGGVYLLIREEAGGQQVEDLWEPKRPSRKRLPKLPKSDRASEG</sequence>
<proteinExistence type="predicted"/>
<feature type="transmembrane region" description="Helical" evidence="2">
    <location>
        <begin position="55"/>
        <end position="75"/>
    </location>
</feature>
<feature type="region of interest" description="Disordered" evidence="1">
    <location>
        <begin position="1"/>
        <end position="23"/>
    </location>
</feature>
<name>A0A5C6EAG6_9BACT</name>
<gene>
    <name evidence="3" type="ORF">Q31b_01380</name>
</gene>
<feature type="transmembrane region" description="Helical" evidence="2">
    <location>
        <begin position="318"/>
        <end position="346"/>
    </location>
</feature>
<feature type="transmembrane region" description="Helical" evidence="2">
    <location>
        <begin position="172"/>
        <end position="204"/>
    </location>
</feature>
<keyword evidence="2" id="KW-1133">Transmembrane helix</keyword>
<dbReference type="AlphaFoldDB" id="A0A5C6EAG6"/>
<feature type="transmembrane region" description="Helical" evidence="2">
    <location>
        <begin position="129"/>
        <end position="151"/>
    </location>
</feature>
<evidence type="ECO:0000313" key="3">
    <source>
        <dbReference type="EMBL" id="TWU44967.1"/>
    </source>
</evidence>
<dbReference type="Proteomes" id="UP000315471">
    <property type="component" value="Unassembled WGS sequence"/>
</dbReference>
<evidence type="ECO:0000313" key="4">
    <source>
        <dbReference type="Proteomes" id="UP000315471"/>
    </source>
</evidence>
<accession>A0A5C6EAG6</accession>
<dbReference type="EMBL" id="SJPY01000001">
    <property type="protein sequence ID" value="TWU44967.1"/>
    <property type="molecule type" value="Genomic_DNA"/>
</dbReference>
<evidence type="ECO:0000256" key="1">
    <source>
        <dbReference type="SAM" id="MobiDB-lite"/>
    </source>
</evidence>
<comment type="caution">
    <text evidence="3">The sequence shown here is derived from an EMBL/GenBank/DDBJ whole genome shotgun (WGS) entry which is preliminary data.</text>
</comment>
<feature type="region of interest" description="Disordered" evidence="1">
    <location>
        <begin position="357"/>
        <end position="381"/>
    </location>
</feature>
<keyword evidence="2" id="KW-0472">Membrane</keyword>
<keyword evidence="2" id="KW-0812">Transmembrane</keyword>
<protein>
    <submittedName>
        <fullName evidence="3">Uncharacterized protein</fullName>
    </submittedName>
</protein>
<feature type="compositionally biased region" description="Polar residues" evidence="1">
    <location>
        <begin position="1"/>
        <end position="18"/>
    </location>
</feature>
<organism evidence="3 4">
    <name type="scientific">Novipirellula aureliae</name>
    <dbReference type="NCBI Taxonomy" id="2527966"/>
    <lineage>
        <taxon>Bacteria</taxon>
        <taxon>Pseudomonadati</taxon>
        <taxon>Planctomycetota</taxon>
        <taxon>Planctomycetia</taxon>
        <taxon>Pirellulales</taxon>
        <taxon>Pirellulaceae</taxon>
        <taxon>Novipirellula</taxon>
    </lineage>
</organism>
<evidence type="ECO:0000256" key="2">
    <source>
        <dbReference type="SAM" id="Phobius"/>
    </source>
</evidence>
<feature type="transmembrane region" description="Helical" evidence="2">
    <location>
        <begin position="219"/>
        <end position="244"/>
    </location>
</feature>